<organism evidence="12 13">
    <name type="scientific">Basidiobolus ranarum</name>
    <dbReference type="NCBI Taxonomy" id="34480"/>
    <lineage>
        <taxon>Eukaryota</taxon>
        <taxon>Fungi</taxon>
        <taxon>Fungi incertae sedis</taxon>
        <taxon>Zoopagomycota</taxon>
        <taxon>Entomophthoromycotina</taxon>
        <taxon>Basidiobolomycetes</taxon>
        <taxon>Basidiobolales</taxon>
        <taxon>Basidiobolaceae</taxon>
        <taxon>Basidiobolus</taxon>
    </lineage>
</organism>
<dbReference type="Proteomes" id="UP001479436">
    <property type="component" value="Unassembled WGS sequence"/>
</dbReference>
<comment type="subcellular location">
    <subcellularLocation>
        <location evidence="2 10">Membrane</location>
        <topology evidence="2 10">Multi-pass membrane protein</topology>
    </subcellularLocation>
</comment>
<feature type="transmembrane region" description="Helical" evidence="10">
    <location>
        <begin position="288"/>
        <end position="307"/>
    </location>
</feature>
<feature type="transmembrane region" description="Helical" evidence="10">
    <location>
        <begin position="224"/>
        <end position="242"/>
    </location>
</feature>
<evidence type="ECO:0000256" key="8">
    <source>
        <dbReference type="ARBA" id="ARBA00022989"/>
    </source>
</evidence>
<dbReference type="InterPro" id="IPR022764">
    <property type="entry name" value="Peptidase_S54_rhomboid_dom"/>
</dbReference>
<evidence type="ECO:0000256" key="5">
    <source>
        <dbReference type="ARBA" id="ARBA00022692"/>
    </source>
</evidence>
<keyword evidence="6 10" id="KW-0378">Hydrolase</keyword>
<evidence type="ECO:0000313" key="12">
    <source>
        <dbReference type="EMBL" id="KAK9710594.1"/>
    </source>
</evidence>
<dbReference type="PANTHER" id="PTHR22936">
    <property type="entry name" value="RHOMBOID-RELATED"/>
    <property type="match status" value="1"/>
</dbReference>
<name>A0ABR2VZ81_9FUNG</name>
<keyword evidence="8 10" id="KW-1133">Transmembrane helix</keyword>
<evidence type="ECO:0000256" key="4">
    <source>
        <dbReference type="ARBA" id="ARBA00022670"/>
    </source>
</evidence>
<dbReference type="PANTHER" id="PTHR22936:SF69">
    <property type="entry name" value="RHOMBOID-LIKE PROTEIN"/>
    <property type="match status" value="1"/>
</dbReference>
<dbReference type="Pfam" id="PF01694">
    <property type="entry name" value="Rhomboid"/>
    <property type="match status" value="1"/>
</dbReference>
<keyword evidence="7 10" id="KW-0720">Serine protease</keyword>
<keyword evidence="13" id="KW-1185">Reference proteome</keyword>
<evidence type="ECO:0000256" key="9">
    <source>
        <dbReference type="ARBA" id="ARBA00023136"/>
    </source>
</evidence>
<proteinExistence type="inferred from homology"/>
<evidence type="ECO:0000256" key="7">
    <source>
        <dbReference type="ARBA" id="ARBA00022825"/>
    </source>
</evidence>
<feature type="transmembrane region" description="Helical" evidence="10">
    <location>
        <begin position="319"/>
        <end position="336"/>
    </location>
</feature>
<evidence type="ECO:0000313" key="13">
    <source>
        <dbReference type="Proteomes" id="UP001479436"/>
    </source>
</evidence>
<keyword evidence="4 10" id="KW-0645">Protease</keyword>
<evidence type="ECO:0000256" key="1">
    <source>
        <dbReference type="ARBA" id="ARBA00000156"/>
    </source>
</evidence>
<feature type="domain" description="Peptidase S54 rhomboid" evidence="11">
    <location>
        <begin position="222"/>
        <end position="359"/>
    </location>
</feature>
<evidence type="ECO:0000256" key="6">
    <source>
        <dbReference type="ARBA" id="ARBA00022801"/>
    </source>
</evidence>
<comment type="caution">
    <text evidence="12">The sequence shown here is derived from an EMBL/GenBank/DDBJ whole genome shotgun (WGS) entry which is preliminary data.</text>
</comment>
<keyword evidence="9 10" id="KW-0472">Membrane</keyword>
<comment type="function">
    <text evidence="10">Serine protease involved in intramembrane proteolysis.</text>
</comment>
<dbReference type="InterPro" id="IPR035952">
    <property type="entry name" value="Rhomboid-like_sf"/>
</dbReference>
<comment type="catalytic activity">
    <reaction evidence="1 10">
        <text>Cleaves type-1 transmembrane domains using a catalytic dyad composed of serine and histidine that are contributed by different transmembrane domains.</text>
        <dbReference type="EC" id="3.4.21.105"/>
    </reaction>
</comment>
<dbReference type="EMBL" id="JASJQH010007334">
    <property type="protein sequence ID" value="KAK9710594.1"/>
    <property type="molecule type" value="Genomic_DNA"/>
</dbReference>
<dbReference type="InterPro" id="IPR002610">
    <property type="entry name" value="Peptidase_S54_rhomboid-like"/>
</dbReference>
<dbReference type="SUPFAM" id="SSF144091">
    <property type="entry name" value="Rhomboid-like"/>
    <property type="match status" value="1"/>
</dbReference>
<feature type="transmembrane region" description="Helical" evidence="10">
    <location>
        <begin position="263"/>
        <end position="282"/>
    </location>
</feature>
<feature type="transmembrane region" description="Helical" evidence="10">
    <location>
        <begin position="342"/>
        <end position="362"/>
    </location>
</feature>
<evidence type="ECO:0000256" key="10">
    <source>
        <dbReference type="RuleBase" id="RU362115"/>
    </source>
</evidence>
<evidence type="ECO:0000256" key="2">
    <source>
        <dbReference type="ARBA" id="ARBA00004141"/>
    </source>
</evidence>
<feature type="transmembrane region" description="Helical" evidence="10">
    <location>
        <begin position="131"/>
        <end position="149"/>
    </location>
</feature>
<feature type="transmembrane region" description="Helical" evidence="10">
    <location>
        <begin position="374"/>
        <end position="395"/>
    </location>
</feature>
<dbReference type="Gene3D" id="1.20.1540.10">
    <property type="entry name" value="Rhomboid-like"/>
    <property type="match status" value="1"/>
</dbReference>
<gene>
    <name evidence="12" type="ORF">K7432_008353</name>
</gene>
<sequence length="423" mass="47731">MGSHNRYRHGRDCYSEDADLILPVEENSGRFSYRKNRPVEQYTRQIRTYDYQIEKTAPSQVIKIPPPQPGFLGSIPTGQNDYPPSTPYEHYLNTSPSPPLPVQEMYTIPQLDSKQDMVQEQSFKRKHWRPWFIRTVSLAQLVLVIYSLYRNSQLTGSWIQTSPYFNWLIGPAPETLINIGARYVPCMRSTGILGQPIMCNSMDTCNLEKLCGFGGFKGGDPNQWFRFIVPVFLHGGVIHYLANMTFQLTSGAQMEREMGPFRMALLYMSSGIGGLIFGGNFAPQRLPSVGASGALFGLIGCQLVNLIQHWKSFRSPCCELIKIILVVLINFAIGLLPNIDNFAHIGGFICGIFIALLVLPTAHTSSWGKWVKRFLMVLGLGVVVALYCVGLKFFYSGENPNKYCPWCKYLSCLPIQGWCDTLY</sequence>
<reference evidence="12 13" key="1">
    <citation type="submission" date="2023-04" db="EMBL/GenBank/DDBJ databases">
        <title>Genome of Basidiobolus ranarum AG-B5.</title>
        <authorList>
            <person name="Stajich J.E."/>
            <person name="Carter-House D."/>
            <person name="Gryganskyi A."/>
        </authorList>
    </citation>
    <scope>NUCLEOTIDE SEQUENCE [LARGE SCALE GENOMIC DNA]</scope>
    <source>
        <strain evidence="12 13">AG-B5</strain>
    </source>
</reference>
<accession>A0ABR2VZ81</accession>
<dbReference type="EC" id="3.4.21.105" evidence="10"/>
<evidence type="ECO:0000259" key="11">
    <source>
        <dbReference type="Pfam" id="PF01694"/>
    </source>
</evidence>
<evidence type="ECO:0000256" key="3">
    <source>
        <dbReference type="ARBA" id="ARBA00009045"/>
    </source>
</evidence>
<comment type="similarity">
    <text evidence="3 10">Belongs to the peptidase S54 family.</text>
</comment>
<protein>
    <recommendedName>
        <fullName evidence="10">Rhomboid-type serine protease</fullName>
        <ecNumber evidence="10">3.4.21.105</ecNumber>
    </recommendedName>
</protein>
<keyword evidence="5 10" id="KW-0812">Transmembrane</keyword>